<evidence type="ECO:0000313" key="11">
    <source>
        <dbReference type="Proteomes" id="UP000005226"/>
    </source>
</evidence>
<evidence type="ECO:0000256" key="8">
    <source>
        <dbReference type="SAM" id="MobiDB-lite"/>
    </source>
</evidence>
<keyword evidence="6" id="KW-0788">Thiol protease</keyword>
<keyword evidence="7" id="KW-0539">Nucleus</keyword>
<sequence>MKTTPLASPHLTVPATTPPLQADSSQSPSGDISEKDQTQTPDTCHTKGLPSNSELTLACSLSPTTVDPTVVTLAKVYAAVDAAPTFVAVAKPLDTNLTPASPAVTPSPSQGPLNGRTSSRKRTPKACDCCGHNSKAHNVRAAGRGRGRGRGRGKAGSSEVFDTPKRNEHDQQNHVKCLNWPNETVREIECEGYASEKVQMTKMTILVADGTGRNEENKDYMSVGGSLMDGIEGQQDGEDVLMPSGVADWGRGEVGVTPVAKMEVKGGRRGGCGADMKNCKTNVLPQVAFVQTHGLNRDAEMDHIVSDWSSDKSAENGDTVSLSDTEPEEEAKGGAVNASGMENGLPPYLGPPLSTRDLDTEMQVDLHPDEINSPSSVSVSNGSGSAPTNVGLPETHMEVQAAQSDPHAPMTISIIDHLWALRDHGLYCLPGTWEKDLERASGPDGRQTEVEEESREHLIDLIHGEKAVVYYSHEYMSSVLFGTKWIVMFAQPIRIKDLSNIPCFSFPINIMEHITLHLINIYVVIISLLHQVWKFHSSESGRCPGIPEEERQLGPQPQVFKSTHFQADTYSWCVESVLHTSVERETKPQISTVNQSTPDSIIQKSQRTEESSKVLDTHLLHFKALCHLSLKFGGLHASSPCFCCRSVDLKGEIARYRAGLASAPVAGFMVMYNKHSLSLEDLGTLEEQNWINDQIINMYGELIMEKTQHKVHFFNSFFHKQLVAKGYDGVKRWTKKVDLFSKTLLLFPIHLEIHWSLITVTMETKTISYYDSQGIVFRHTTDNIMKYLLSEAKEKEQTAFQKGWKISIIKGIPHQKNDSDCGVFVLEYCRRLSMKQPLHFSQEDMPGIRKRIYKELCDYGLND</sequence>
<dbReference type="InParanoid" id="A0A674N3C0"/>
<reference evidence="10" key="3">
    <citation type="submission" date="2025-09" db="UniProtKB">
        <authorList>
            <consortium name="Ensembl"/>
        </authorList>
    </citation>
    <scope>IDENTIFICATION</scope>
</reference>
<evidence type="ECO:0000256" key="7">
    <source>
        <dbReference type="ARBA" id="ARBA00023242"/>
    </source>
</evidence>
<dbReference type="GO" id="GO:0006508">
    <property type="term" value="P:proteolysis"/>
    <property type="evidence" value="ECO:0007669"/>
    <property type="project" value="UniProtKB-KW"/>
</dbReference>
<dbReference type="Gene3D" id="3.40.395.10">
    <property type="entry name" value="Adenoviral Proteinase, Chain A"/>
    <property type="match status" value="1"/>
</dbReference>
<dbReference type="Ensembl" id="ENSTRUT00000083217.1">
    <property type="protein sequence ID" value="ENSTRUP00000068177.1"/>
    <property type="gene ID" value="ENSTRUG00000006795.3"/>
</dbReference>
<dbReference type="PANTHER" id="PTHR12606">
    <property type="entry name" value="SENTRIN/SUMO-SPECIFIC PROTEASE"/>
    <property type="match status" value="1"/>
</dbReference>
<comment type="subcellular location">
    <subcellularLocation>
        <location evidence="1">Nucleus</location>
        <location evidence="1">Nucleolus</location>
    </subcellularLocation>
</comment>
<proteinExistence type="inferred from homology"/>
<keyword evidence="11" id="KW-1185">Reference proteome</keyword>
<evidence type="ECO:0000256" key="6">
    <source>
        <dbReference type="ARBA" id="ARBA00022807"/>
    </source>
</evidence>
<dbReference type="PANTHER" id="PTHR12606:SF10">
    <property type="entry name" value="SENTRIN-SPECIFIC PROTEASE 5"/>
    <property type="match status" value="1"/>
</dbReference>
<feature type="domain" description="Ubiquitin-like protease family profile" evidence="9">
    <location>
        <begin position="675"/>
        <end position="832"/>
    </location>
</feature>
<dbReference type="GO" id="GO:0016929">
    <property type="term" value="F:deSUMOylase activity"/>
    <property type="evidence" value="ECO:0007669"/>
    <property type="project" value="TreeGrafter"/>
</dbReference>
<feature type="compositionally biased region" description="Polar residues" evidence="8">
    <location>
        <begin position="588"/>
        <end position="605"/>
    </location>
</feature>
<feature type="region of interest" description="Disordered" evidence="8">
    <location>
        <begin position="588"/>
        <end position="607"/>
    </location>
</feature>
<evidence type="ECO:0000256" key="3">
    <source>
        <dbReference type="ARBA" id="ARBA00022670"/>
    </source>
</evidence>
<keyword evidence="5" id="KW-0378">Hydrolase</keyword>
<accession>A0A674N3C0</accession>
<evidence type="ECO:0000256" key="5">
    <source>
        <dbReference type="ARBA" id="ARBA00022801"/>
    </source>
</evidence>
<reference evidence="10" key="2">
    <citation type="submission" date="2025-08" db="UniProtKB">
        <authorList>
            <consortium name="Ensembl"/>
        </authorList>
    </citation>
    <scope>IDENTIFICATION</scope>
</reference>
<keyword evidence="3" id="KW-0645">Protease</keyword>
<evidence type="ECO:0000256" key="4">
    <source>
        <dbReference type="ARBA" id="ARBA00022786"/>
    </source>
</evidence>
<feature type="region of interest" description="Disordered" evidence="8">
    <location>
        <begin position="99"/>
        <end position="126"/>
    </location>
</feature>
<evidence type="ECO:0000259" key="9">
    <source>
        <dbReference type="PROSITE" id="PS50600"/>
    </source>
</evidence>
<dbReference type="AlphaFoldDB" id="A0A674N3C0"/>
<feature type="compositionally biased region" description="Polar residues" evidence="8">
    <location>
        <begin position="38"/>
        <end position="51"/>
    </location>
</feature>
<gene>
    <name evidence="10" type="primary">LOC101066848</name>
</gene>
<reference evidence="10 11" key="1">
    <citation type="journal article" date="2011" name="Genome Biol. Evol.">
        <title>Integration of the genetic map and genome assembly of fugu facilitates insights into distinct features of genome evolution in teleosts and mammals.</title>
        <authorList>
            <person name="Kai W."/>
            <person name="Kikuchi K."/>
            <person name="Tohari S."/>
            <person name="Chew A.K."/>
            <person name="Tay A."/>
            <person name="Fujiwara A."/>
            <person name="Hosoya S."/>
            <person name="Suetake H."/>
            <person name="Naruse K."/>
            <person name="Brenner S."/>
            <person name="Suzuki Y."/>
            <person name="Venkatesh B."/>
        </authorList>
    </citation>
    <scope>NUCLEOTIDE SEQUENCE [LARGE SCALE GENOMIC DNA]</scope>
</reference>
<keyword evidence="4" id="KW-0833">Ubl conjugation pathway</keyword>
<dbReference type="InterPro" id="IPR003653">
    <property type="entry name" value="Peptidase_C48_C"/>
</dbReference>
<feature type="compositionally biased region" description="Polar residues" evidence="8">
    <location>
        <begin position="14"/>
        <end position="30"/>
    </location>
</feature>
<dbReference type="GeneTree" id="ENSGT00940000156309"/>
<dbReference type="Pfam" id="PF02902">
    <property type="entry name" value="Peptidase_C48"/>
    <property type="match status" value="1"/>
</dbReference>
<evidence type="ECO:0000313" key="10">
    <source>
        <dbReference type="Ensembl" id="ENSTRUP00000068177.1"/>
    </source>
</evidence>
<feature type="region of interest" description="Disordered" evidence="8">
    <location>
        <begin position="1"/>
        <end position="51"/>
    </location>
</feature>
<dbReference type="GO" id="GO:0016926">
    <property type="term" value="P:protein desumoylation"/>
    <property type="evidence" value="ECO:0007669"/>
    <property type="project" value="TreeGrafter"/>
</dbReference>
<feature type="region of interest" description="Disordered" evidence="8">
    <location>
        <begin position="307"/>
        <end position="347"/>
    </location>
</feature>
<feature type="compositionally biased region" description="Basic residues" evidence="8">
    <location>
        <begin position="141"/>
        <end position="153"/>
    </location>
</feature>
<dbReference type="SUPFAM" id="SSF54001">
    <property type="entry name" value="Cysteine proteinases"/>
    <property type="match status" value="1"/>
</dbReference>
<feature type="region of interest" description="Disordered" evidence="8">
    <location>
        <begin position="141"/>
        <end position="170"/>
    </location>
</feature>
<evidence type="ECO:0000256" key="2">
    <source>
        <dbReference type="ARBA" id="ARBA00005234"/>
    </source>
</evidence>
<organism evidence="10 11">
    <name type="scientific">Takifugu rubripes</name>
    <name type="common">Japanese pufferfish</name>
    <name type="synonym">Fugu rubripes</name>
    <dbReference type="NCBI Taxonomy" id="31033"/>
    <lineage>
        <taxon>Eukaryota</taxon>
        <taxon>Metazoa</taxon>
        <taxon>Chordata</taxon>
        <taxon>Craniata</taxon>
        <taxon>Vertebrata</taxon>
        <taxon>Euteleostomi</taxon>
        <taxon>Actinopterygii</taxon>
        <taxon>Neopterygii</taxon>
        <taxon>Teleostei</taxon>
        <taxon>Neoteleostei</taxon>
        <taxon>Acanthomorphata</taxon>
        <taxon>Eupercaria</taxon>
        <taxon>Tetraodontiformes</taxon>
        <taxon>Tetradontoidea</taxon>
        <taxon>Tetraodontidae</taxon>
        <taxon>Takifugu</taxon>
    </lineage>
</organism>
<evidence type="ECO:0000256" key="1">
    <source>
        <dbReference type="ARBA" id="ARBA00004604"/>
    </source>
</evidence>
<dbReference type="InterPro" id="IPR038765">
    <property type="entry name" value="Papain-like_cys_pep_sf"/>
</dbReference>
<dbReference type="Proteomes" id="UP000005226">
    <property type="component" value="Chromosome 20"/>
</dbReference>
<dbReference type="PROSITE" id="PS50600">
    <property type="entry name" value="ULP_PROTEASE"/>
    <property type="match status" value="1"/>
</dbReference>
<feature type="compositionally biased region" description="Low complexity" evidence="8">
    <location>
        <begin position="99"/>
        <end position="108"/>
    </location>
</feature>
<name>A0A674N3C0_TAKRU</name>
<dbReference type="GO" id="GO:0005730">
    <property type="term" value="C:nucleolus"/>
    <property type="evidence" value="ECO:0007669"/>
    <property type="project" value="UniProtKB-SubCell"/>
</dbReference>
<dbReference type="FunFam" id="3.40.395.10:FF:000002">
    <property type="entry name" value="Putative sentrin-specific protease 5"/>
    <property type="match status" value="1"/>
</dbReference>
<protein>
    <recommendedName>
        <fullName evidence="9">Ubiquitin-like protease family profile domain-containing protein</fullName>
    </recommendedName>
</protein>
<comment type="similarity">
    <text evidence="2">Belongs to the peptidase C48 family.</text>
</comment>